<evidence type="ECO:0000313" key="2">
    <source>
        <dbReference type="Proteomes" id="UP001165960"/>
    </source>
</evidence>
<name>A0ACC2U3M4_9FUNG</name>
<organism evidence="1 2">
    <name type="scientific">Entomophthora muscae</name>
    <dbReference type="NCBI Taxonomy" id="34485"/>
    <lineage>
        <taxon>Eukaryota</taxon>
        <taxon>Fungi</taxon>
        <taxon>Fungi incertae sedis</taxon>
        <taxon>Zoopagomycota</taxon>
        <taxon>Entomophthoromycotina</taxon>
        <taxon>Entomophthoromycetes</taxon>
        <taxon>Entomophthorales</taxon>
        <taxon>Entomophthoraceae</taxon>
        <taxon>Entomophthora</taxon>
    </lineage>
</organism>
<protein>
    <submittedName>
        <fullName evidence="1">Uncharacterized protein</fullName>
    </submittedName>
</protein>
<proteinExistence type="predicted"/>
<reference evidence="1" key="1">
    <citation type="submission" date="2022-04" db="EMBL/GenBank/DDBJ databases">
        <title>Genome of the entomopathogenic fungus Entomophthora muscae.</title>
        <authorList>
            <person name="Elya C."/>
            <person name="Lovett B.R."/>
            <person name="Lee E."/>
            <person name="Macias A.M."/>
            <person name="Hajek A.E."/>
            <person name="De Bivort B.L."/>
            <person name="Kasson M.T."/>
            <person name="De Fine Licht H.H."/>
            <person name="Stajich J.E."/>
        </authorList>
    </citation>
    <scope>NUCLEOTIDE SEQUENCE</scope>
    <source>
        <strain evidence="1">Berkeley</strain>
    </source>
</reference>
<gene>
    <name evidence="1" type="ORF">DSO57_1015802</name>
</gene>
<accession>A0ACC2U3M4</accession>
<comment type="caution">
    <text evidence="1">The sequence shown here is derived from an EMBL/GenBank/DDBJ whole genome shotgun (WGS) entry which is preliminary data.</text>
</comment>
<dbReference type="Proteomes" id="UP001165960">
    <property type="component" value="Unassembled WGS sequence"/>
</dbReference>
<evidence type="ECO:0000313" key="1">
    <source>
        <dbReference type="EMBL" id="KAJ9081330.1"/>
    </source>
</evidence>
<sequence>MASPSEFFPLELFQNESTIFEFLQLWHGGLPLPENRTKVLEDLIEEGLVLLKKAPPSTNQVSEVTVQGKKIPLSTAEKGIVPLMAKTCQLDLVYTHVMFKKFVVAWDSDPAWRELLVKPHSAINKDAVQDIANKFVQFVQKEKFSLLPLLTCITLAHDDLSSPLQKPSHHLFTKFCTSSLGDDLLASLGNLTCRESDLSPLILSFLLSLVGVKAPLSAQFKLRFAEWYFDQTRCACAHFTLNTPRGRALMDALFLDILELDLLDYQCDLAQDTLHWTLASPETTQTILELALKVQASDKNIIILKALSLLSSSLLDTFEEAPLDLSVSLCTFLKTPAISISNSASQTLESSVSETLNSRLKDYSWSDTLTKINAIHLKHAKRPFATFLVAVAVLDQPSILGSIPDYLSCVASVYRDDDVLCLRLWESQPRSSQRSFLDFVQASYPADSVLLPFLLKNISAGCAPHVVQYLILLPSLTVPDLKRDAQAVRSLRTPDGKCLVETIAPTSIELPLFLDGMITLFTVPKSTRGRVIPSLTKSGSICWSSECNVWEMFFKIFAELALKPPDAQSILLAQPILELLSEIAAVQPHLFETSLISSEDFVIRLIALAQTEMPKDWEFKPLVFLLLAALLPLHARIITVAFQGWFSSQSFVTAKRTTFPRIFSLCSSFCVTQHMLGVFGYINLAPLGKEALHYALQEFRSFFGASDTGRLFSSLLTHDFTEQPALSEAEPCLKIISSLVRLAQSPSAPTWLIEFLAQELSRGNNTYIYAHLFLRAINIAGPHLPSAVELMANFLLLKQTLEKDSRFGQFDFVPALLEHSNPQAPWVLVSLFGMVRPGADPQLAYSAAKAIGLLATAAESANVNCLAGCIPENHALYGAGILQLLRTPSTTLALQKRLWYLLAVLCTSQQELMTQLFPDATALADLVLQRIADWDALGCKPSVASFLAAVWKSQWRAPVLKPLLSPKVWELLDRHLRCGILDLENCAASVHLVELVGHELAQTTNEGWDSSFFKVTKAMTDPQVVAPVFLGGLLPSPKPLGLDELFSKFTNPQAYILPLQGTLLGDLCSNDSGLFYDLSASSADLAPQLATYMAAADSGLYKDQIVGKLLIAWQRTTLLLFKRTETHWADRGGSYAEALAVLIQGLIKSVEPIARQKQRISSPGSLGFGSFLGSLLAHAVKHPQPELAVFIANSCEVLILCTRWSFRQQVICAQQHHLVFAQANAWFQVIGRSMQLLAQENTSCDLKMVFGMLEGELHILLEGDFSEDRQLRYELLSVLLESLLIVLGVPRPLFRLKERRTAVSLADLLLREKLPPILGYQVVMMLLRAASLSISFLDALPKGKLLESFPLLFPLPILSEDSSISGKGLLYFTHAAFLRLASLFKDHTLSQNYLAGLSNLVCATITGAHITPPQMCLLRNATLLLTTVNNLPLYDNVLAALPGLICRLLGDNGVETIASAGDLMQIAQEHLDDKSHLPVEFWEGELVFCALGCLQRMDHSGDLTLVLKVNVTNEASFGLLIGVVKVYFDSDHPLAERILRAALDLLTSQLLLLLGANSLKPLLRRHISYDIQQELLPYQPHQMTDELSSSWLCLTSLLTNPDFITPY</sequence>
<keyword evidence="2" id="KW-1185">Reference proteome</keyword>
<dbReference type="EMBL" id="QTSX02001483">
    <property type="protein sequence ID" value="KAJ9081330.1"/>
    <property type="molecule type" value="Genomic_DNA"/>
</dbReference>